<name>A0A0G0MXI7_9BACT</name>
<evidence type="ECO:0000313" key="3">
    <source>
        <dbReference type="Proteomes" id="UP000034022"/>
    </source>
</evidence>
<organism evidence="2 3">
    <name type="scientific">Candidatus Falkowbacteria bacterium GW2011_GWE1_38_31</name>
    <dbReference type="NCBI Taxonomy" id="1618638"/>
    <lineage>
        <taxon>Bacteria</taxon>
        <taxon>Candidatus Falkowiibacteriota</taxon>
    </lineage>
</organism>
<dbReference type="InterPro" id="IPR035069">
    <property type="entry name" value="TTHA1013/TTHA0281-like"/>
</dbReference>
<evidence type="ECO:0000313" key="2">
    <source>
        <dbReference type="EMBL" id="KKQ69641.1"/>
    </source>
</evidence>
<accession>A0A0G0MXI7</accession>
<dbReference type="AlphaFoldDB" id="A0A0G0MXI7"/>
<evidence type="ECO:0000259" key="1">
    <source>
        <dbReference type="Pfam" id="PF15919"/>
    </source>
</evidence>
<sequence length="82" mass="9145">MLSYSVELKPQKEGGYTVTVPVLPGCISEGDTMEEALENIKDAVEGYISIMVKKGKKVPLEFSEFRQVEIFADRVKTRCTSV</sequence>
<proteinExistence type="predicted"/>
<dbReference type="Gene3D" id="3.30.160.250">
    <property type="match status" value="1"/>
</dbReference>
<dbReference type="InterPro" id="IPR051404">
    <property type="entry name" value="TA_system_antitoxin"/>
</dbReference>
<protein>
    <recommendedName>
        <fullName evidence="1">HicB-like antitoxin of toxin-antitoxin system domain-containing protein</fullName>
    </recommendedName>
</protein>
<feature type="domain" description="HicB-like antitoxin of toxin-antitoxin system" evidence="1">
    <location>
        <begin position="4"/>
        <end position="65"/>
    </location>
</feature>
<comment type="caution">
    <text evidence="2">The sequence shown here is derived from an EMBL/GenBank/DDBJ whole genome shotgun (WGS) entry which is preliminary data.</text>
</comment>
<gene>
    <name evidence="2" type="ORF">US91_C0011G0011</name>
</gene>
<dbReference type="InterPro" id="IPR031807">
    <property type="entry name" value="HicB-like"/>
</dbReference>
<dbReference type="Pfam" id="PF15919">
    <property type="entry name" value="HicB_lk_antitox"/>
    <property type="match status" value="1"/>
</dbReference>
<dbReference type="EMBL" id="LBUU01000011">
    <property type="protein sequence ID" value="KKQ69641.1"/>
    <property type="molecule type" value="Genomic_DNA"/>
</dbReference>
<dbReference type="PANTHER" id="PTHR34504">
    <property type="entry name" value="ANTITOXIN HICB"/>
    <property type="match status" value="1"/>
</dbReference>
<dbReference type="PANTHER" id="PTHR34504:SF4">
    <property type="entry name" value="ANTITOXIN HICB"/>
    <property type="match status" value="1"/>
</dbReference>
<dbReference type="SUPFAM" id="SSF143100">
    <property type="entry name" value="TTHA1013/TTHA0281-like"/>
    <property type="match status" value="1"/>
</dbReference>
<reference evidence="2 3" key="1">
    <citation type="journal article" date="2015" name="Nature">
        <title>rRNA introns, odd ribosomes, and small enigmatic genomes across a large radiation of phyla.</title>
        <authorList>
            <person name="Brown C.T."/>
            <person name="Hug L.A."/>
            <person name="Thomas B.C."/>
            <person name="Sharon I."/>
            <person name="Castelle C.J."/>
            <person name="Singh A."/>
            <person name="Wilkins M.J."/>
            <person name="Williams K.H."/>
            <person name="Banfield J.F."/>
        </authorList>
    </citation>
    <scope>NUCLEOTIDE SEQUENCE [LARGE SCALE GENOMIC DNA]</scope>
</reference>
<dbReference type="Proteomes" id="UP000034022">
    <property type="component" value="Unassembled WGS sequence"/>
</dbReference>